<protein>
    <recommendedName>
        <fullName evidence="2">Resolvase/invertase-type recombinase catalytic domain-containing protein</fullName>
    </recommendedName>
</protein>
<organism evidence="3 4">
    <name type="scientific">Glutamicibacter ardleyensis</name>
    <dbReference type="NCBI Taxonomy" id="225894"/>
    <lineage>
        <taxon>Bacteria</taxon>
        <taxon>Bacillati</taxon>
        <taxon>Actinomycetota</taxon>
        <taxon>Actinomycetes</taxon>
        <taxon>Micrococcales</taxon>
        <taxon>Micrococcaceae</taxon>
        <taxon>Glutamicibacter</taxon>
    </lineage>
</organism>
<proteinExistence type="predicted"/>
<dbReference type="Pfam" id="PF00239">
    <property type="entry name" value="Resolvase"/>
    <property type="match status" value="1"/>
</dbReference>
<comment type="caution">
    <text evidence="3">The sequence shown here is derived from an EMBL/GenBank/DDBJ whole genome shotgun (WGS) entry which is preliminary data.</text>
</comment>
<sequence length="95" mass="10416">MDELIRREIKLCIGGSVYDPSDSVGKLLFNALALVAELEIDLIRARIREGMAFAKAKGKLRGKSKGQATWKEAQTRQGAGRSLGFHSRGMNAHDC</sequence>
<name>A0ABQ2DCZ1_9MICC</name>
<dbReference type="RefSeq" id="WP_229677014.1">
    <property type="nucleotide sequence ID" value="NZ_BMKX01000002.1"/>
</dbReference>
<evidence type="ECO:0000313" key="3">
    <source>
        <dbReference type="EMBL" id="GGJ53835.1"/>
    </source>
</evidence>
<dbReference type="Gene3D" id="3.40.50.1390">
    <property type="entry name" value="Resolvase, N-terminal catalytic domain"/>
    <property type="match status" value="1"/>
</dbReference>
<accession>A0ABQ2DCZ1</accession>
<dbReference type="SUPFAM" id="SSF53041">
    <property type="entry name" value="Resolvase-like"/>
    <property type="match status" value="1"/>
</dbReference>
<dbReference type="Proteomes" id="UP000606115">
    <property type="component" value="Unassembled WGS sequence"/>
</dbReference>
<evidence type="ECO:0000313" key="4">
    <source>
        <dbReference type="Proteomes" id="UP000606115"/>
    </source>
</evidence>
<feature type="domain" description="Resolvase/invertase-type recombinase catalytic" evidence="2">
    <location>
        <begin position="1"/>
        <end position="58"/>
    </location>
</feature>
<gene>
    <name evidence="3" type="ORF">GCM10007173_10500</name>
</gene>
<dbReference type="GeneID" id="303303440"/>
<dbReference type="PROSITE" id="PS51736">
    <property type="entry name" value="RECOMBINASES_3"/>
    <property type="match status" value="1"/>
</dbReference>
<evidence type="ECO:0000256" key="1">
    <source>
        <dbReference type="SAM" id="MobiDB-lite"/>
    </source>
</evidence>
<reference evidence="4" key="1">
    <citation type="journal article" date="2019" name="Int. J. Syst. Evol. Microbiol.">
        <title>The Global Catalogue of Microorganisms (GCM) 10K type strain sequencing project: providing services to taxonomists for standard genome sequencing and annotation.</title>
        <authorList>
            <consortium name="The Broad Institute Genomics Platform"/>
            <consortium name="The Broad Institute Genome Sequencing Center for Infectious Disease"/>
            <person name="Wu L."/>
            <person name="Ma J."/>
        </authorList>
    </citation>
    <scope>NUCLEOTIDE SEQUENCE [LARGE SCALE GENOMIC DNA]</scope>
    <source>
        <strain evidence="4">CGMCC 1.3685</strain>
    </source>
</reference>
<dbReference type="EMBL" id="BMKX01000002">
    <property type="protein sequence ID" value="GGJ53835.1"/>
    <property type="molecule type" value="Genomic_DNA"/>
</dbReference>
<feature type="region of interest" description="Disordered" evidence="1">
    <location>
        <begin position="64"/>
        <end position="95"/>
    </location>
</feature>
<dbReference type="InterPro" id="IPR036162">
    <property type="entry name" value="Resolvase-like_N_sf"/>
</dbReference>
<keyword evidence="4" id="KW-1185">Reference proteome</keyword>
<evidence type="ECO:0000259" key="2">
    <source>
        <dbReference type="PROSITE" id="PS51736"/>
    </source>
</evidence>
<dbReference type="InterPro" id="IPR006119">
    <property type="entry name" value="Resolv_N"/>
</dbReference>